<keyword evidence="2 4" id="KW-0863">Zinc-finger</keyword>
<evidence type="ECO:0000259" key="7">
    <source>
        <dbReference type="PROSITE" id="PS50089"/>
    </source>
</evidence>
<dbReference type="InterPro" id="IPR001841">
    <property type="entry name" value="Znf_RING"/>
</dbReference>
<organism evidence="8 9">
    <name type="scientific">Aquatica leii</name>
    <dbReference type="NCBI Taxonomy" id="1421715"/>
    <lineage>
        <taxon>Eukaryota</taxon>
        <taxon>Metazoa</taxon>
        <taxon>Ecdysozoa</taxon>
        <taxon>Arthropoda</taxon>
        <taxon>Hexapoda</taxon>
        <taxon>Insecta</taxon>
        <taxon>Pterygota</taxon>
        <taxon>Neoptera</taxon>
        <taxon>Endopterygota</taxon>
        <taxon>Coleoptera</taxon>
        <taxon>Polyphaga</taxon>
        <taxon>Elateriformia</taxon>
        <taxon>Elateroidea</taxon>
        <taxon>Lampyridae</taxon>
        <taxon>Luciolinae</taxon>
        <taxon>Aquatica</taxon>
    </lineage>
</organism>
<dbReference type="PANTHER" id="PTHR45931:SF3">
    <property type="entry name" value="RING ZINC FINGER-CONTAINING PROTEIN"/>
    <property type="match status" value="1"/>
</dbReference>
<dbReference type="GO" id="GO:0006511">
    <property type="term" value="P:ubiquitin-dependent protein catabolic process"/>
    <property type="evidence" value="ECO:0007669"/>
    <property type="project" value="TreeGrafter"/>
</dbReference>
<dbReference type="GO" id="GO:0008270">
    <property type="term" value="F:zinc ion binding"/>
    <property type="evidence" value="ECO:0007669"/>
    <property type="project" value="UniProtKB-KW"/>
</dbReference>
<dbReference type="SMART" id="SM00184">
    <property type="entry name" value="RING"/>
    <property type="match status" value="1"/>
</dbReference>
<keyword evidence="6" id="KW-1133">Transmembrane helix</keyword>
<evidence type="ECO:0000313" key="9">
    <source>
        <dbReference type="Proteomes" id="UP001353858"/>
    </source>
</evidence>
<evidence type="ECO:0000256" key="3">
    <source>
        <dbReference type="ARBA" id="ARBA00022833"/>
    </source>
</evidence>
<evidence type="ECO:0000256" key="2">
    <source>
        <dbReference type="ARBA" id="ARBA00022771"/>
    </source>
</evidence>
<dbReference type="InterPro" id="IPR051834">
    <property type="entry name" value="RING_finger_E3_ligase"/>
</dbReference>
<name>A0AAN7SBT8_9COLE</name>
<dbReference type="PANTHER" id="PTHR45931">
    <property type="entry name" value="SI:CH211-59O9.10"/>
    <property type="match status" value="1"/>
</dbReference>
<feature type="domain" description="RING-type" evidence="7">
    <location>
        <begin position="75"/>
        <end position="115"/>
    </location>
</feature>
<keyword evidence="1" id="KW-0479">Metal-binding</keyword>
<dbReference type="AlphaFoldDB" id="A0AAN7SBT8"/>
<sequence length="119" mass="13801">MTYPGLPFGLMIAVAIGTAIYYYFRNENHAQSYDYDNRQDWNIPSPRALGGGDSRPRTRKRKNSNEELDYSKDCCSICFDKFKTSRTQRLSCEHMYHAKCISRWLSTNPSCPLCRTAIQ</sequence>
<dbReference type="Gene3D" id="3.30.40.10">
    <property type="entry name" value="Zinc/RING finger domain, C3HC4 (zinc finger)"/>
    <property type="match status" value="1"/>
</dbReference>
<gene>
    <name evidence="8" type="ORF">RN001_007030</name>
</gene>
<accession>A0AAN7SBT8</accession>
<keyword evidence="6" id="KW-0472">Membrane</keyword>
<dbReference type="Proteomes" id="UP001353858">
    <property type="component" value="Unassembled WGS sequence"/>
</dbReference>
<reference evidence="9" key="1">
    <citation type="submission" date="2023-01" db="EMBL/GenBank/DDBJ databases">
        <title>Key to firefly adult light organ development and bioluminescence: homeobox transcription factors regulate luciferase expression and transportation to peroxisome.</title>
        <authorList>
            <person name="Fu X."/>
        </authorList>
    </citation>
    <scope>NUCLEOTIDE SEQUENCE [LARGE SCALE GENOMIC DNA]</scope>
</reference>
<comment type="caution">
    <text evidence="8">The sequence shown here is derived from an EMBL/GenBank/DDBJ whole genome shotgun (WGS) entry which is preliminary data.</text>
</comment>
<keyword evidence="6" id="KW-0812">Transmembrane</keyword>
<keyword evidence="9" id="KW-1185">Reference proteome</keyword>
<keyword evidence="3" id="KW-0862">Zinc</keyword>
<dbReference type="PROSITE" id="PS50089">
    <property type="entry name" value="ZF_RING_2"/>
    <property type="match status" value="1"/>
</dbReference>
<protein>
    <recommendedName>
        <fullName evidence="7">RING-type domain-containing protein</fullName>
    </recommendedName>
</protein>
<dbReference type="GO" id="GO:0061630">
    <property type="term" value="F:ubiquitin protein ligase activity"/>
    <property type="evidence" value="ECO:0007669"/>
    <property type="project" value="TreeGrafter"/>
</dbReference>
<evidence type="ECO:0000256" key="1">
    <source>
        <dbReference type="ARBA" id="ARBA00022723"/>
    </source>
</evidence>
<proteinExistence type="predicted"/>
<evidence type="ECO:0000256" key="5">
    <source>
        <dbReference type="SAM" id="MobiDB-lite"/>
    </source>
</evidence>
<evidence type="ECO:0000313" key="8">
    <source>
        <dbReference type="EMBL" id="KAK4883711.1"/>
    </source>
</evidence>
<dbReference type="EMBL" id="JARPUR010000002">
    <property type="protein sequence ID" value="KAK4883711.1"/>
    <property type="molecule type" value="Genomic_DNA"/>
</dbReference>
<dbReference type="Pfam" id="PF13639">
    <property type="entry name" value="zf-RING_2"/>
    <property type="match status" value="1"/>
</dbReference>
<dbReference type="SUPFAM" id="SSF57850">
    <property type="entry name" value="RING/U-box"/>
    <property type="match status" value="1"/>
</dbReference>
<evidence type="ECO:0000256" key="4">
    <source>
        <dbReference type="PROSITE-ProRule" id="PRU00175"/>
    </source>
</evidence>
<feature type="transmembrane region" description="Helical" evidence="6">
    <location>
        <begin position="6"/>
        <end position="24"/>
    </location>
</feature>
<dbReference type="InterPro" id="IPR013083">
    <property type="entry name" value="Znf_RING/FYVE/PHD"/>
</dbReference>
<evidence type="ECO:0000256" key="6">
    <source>
        <dbReference type="SAM" id="Phobius"/>
    </source>
</evidence>
<dbReference type="GO" id="GO:0005634">
    <property type="term" value="C:nucleus"/>
    <property type="evidence" value="ECO:0007669"/>
    <property type="project" value="TreeGrafter"/>
</dbReference>
<feature type="region of interest" description="Disordered" evidence="5">
    <location>
        <begin position="37"/>
        <end position="68"/>
    </location>
</feature>